<keyword evidence="7 13" id="KW-0418">Kinase</keyword>
<keyword evidence="14" id="KW-1185">Reference proteome</keyword>
<dbReference type="Proteomes" id="UP001596074">
    <property type="component" value="Unassembled WGS sequence"/>
</dbReference>
<dbReference type="InterPro" id="IPR050428">
    <property type="entry name" value="TCS_sensor_his_kinase"/>
</dbReference>
<dbReference type="Gene3D" id="3.30.565.10">
    <property type="entry name" value="Histidine kinase-like ATPase, C-terminal domain"/>
    <property type="match status" value="1"/>
</dbReference>
<dbReference type="InterPro" id="IPR036890">
    <property type="entry name" value="HATPase_C_sf"/>
</dbReference>
<gene>
    <name evidence="13" type="ORF">ACFPZN_53950</name>
</gene>
<dbReference type="InterPro" id="IPR005467">
    <property type="entry name" value="His_kinase_dom"/>
</dbReference>
<evidence type="ECO:0000259" key="12">
    <source>
        <dbReference type="PROSITE" id="PS50109"/>
    </source>
</evidence>
<dbReference type="GO" id="GO:0016301">
    <property type="term" value="F:kinase activity"/>
    <property type="evidence" value="ECO:0007669"/>
    <property type="project" value="UniProtKB-KW"/>
</dbReference>
<dbReference type="InterPro" id="IPR003661">
    <property type="entry name" value="HisK_dim/P_dom"/>
</dbReference>
<dbReference type="InterPro" id="IPR004358">
    <property type="entry name" value="Sig_transdc_His_kin-like_C"/>
</dbReference>
<organism evidence="13 14">
    <name type="scientific">Actinomadura rugatobispora</name>
    <dbReference type="NCBI Taxonomy" id="1994"/>
    <lineage>
        <taxon>Bacteria</taxon>
        <taxon>Bacillati</taxon>
        <taxon>Actinomycetota</taxon>
        <taxon>Actinomycetes</taxon>
        <taxon>Streptosporangiales</taxon>
        <taxon>Thermomonosporaceae</taxon>
        <taxon>Actinomadura</taxon>
    </lineage>
</organism>
<dbReference type="InterPro" id="IPR003594">
    <property type="entry name" value="HATPase_dom"/>
</dbReference>
<evidence type="ECO:0000256" key="6">
    <source>
        <dbReference type="ARBA" id="ARBA00022692"/>
    </source>
</evidence>
<dbReference type="Pfam" id="PF02518">
    <property type="entry name" value="HATPase_c"/>
    <property type="match status" value="1"/>
</dbReference>
<dbReference type="EMBL" id="JBHSON010000164">
    <property type="protein sequence ID" value="MFC5754577.1"/>
    <property type="molecule type" value="Genomic_DNA"/>
</dbReference>
<proteinExistence type="predicted"/>
<dbReference type="RefSeq" id="WP_378292821.1">
    <property type="nucleotide sequence ID" value="NZ_JBHSON010000164.1"/>
</dbReference>
<dbReference type="PANTHER" id="PTHR45436">
    <property type="entry name" value="SENSOR HISTIDINE KINASE YKOH"/>
    <property type="match status" value="1"/>
</dbReference>
<dbReference type="CDD" id="cd00082">
    <property type="entry name" value="HisKA"/>
    <property type="match status" value="1"/>
</dbReference>
<evidence type="ECO:0000256" key="2">
    <source>
        <dbReference type="ARBA" id="ARBA00004236"/>
    </source>
</evidence>
<dbReference type="Pfam" id="PF00512">
    <property type="entry name" value="HisKA"/>
    <property type="match status" value="1"/>
</dbReference>
<accession>A0ABW1AIU4</accession>
<feature type="domain" description="Histidine kinase" evidence="12">
    <location>
        <begin position="71"/>
        <end position="284"/>
    </location>
</feature>
<keyword evidence="4" id="KW-0597">Phosphoprotein</keyword>
<keyword evidence="10" id="KW-0472">Membrane</keyword>
<protein>
    <recommendedName>
        <fullName evidence="3">histidine kinase</fullName>
        <ecNumber evidence="3">2.7.13.3</ecNumber>
    </recommendedName>
</protein>
<evidence type="ECO:0000256" key="7">
    <source>
        <dbReference type="ARBA" id="ARBA00022777"/>
    </source>
</evidence>
<evidence type="ECO:0000256" key="5">
    <source>
        <dbReference type="ARBA" id="ARBA00022679"/>
    </source>
</evidence>
<keyword evidence="8" id="KW-1133">Transmembrane helix</keyword>
<dbReference type="PANTHER" id="PTHR45436:SF5">
    <property type="entry name" value="SENSOR HISTIDINE KINASE TRCS"/>
    <property type="match status" value="1"/>
</dbReference>
<dbReference type="EC" id="2.7.13.3" evidence="3"/>
<comment type="caution">
    <text evidence="13">The sequence shown here is derived from an EMBL/GenBank/DDBJ whole genome shotgun (WGS) entry which is preliminary data.</text>
</comment>
<dbReference type="PRINTS" id="PR00344">
    <property type="entry name" value="BCTRLSENSOR"/>
</dbReference>
<name>A0ABW1AIU4_9ACTN</name>
<dbReference type="PROSITE" id="PS50109">
    <property type="entry name" value="HIS_KIN"/>
    <property type="match status" value="1"/>
</dbReference>
<evidence type="ECO:0000313" key="14">
    <source>
        <dbReference type="Proteomes" id="UP001596074"/>
    </source>
</evidence>
<dbReference type="InterPro" id="IPR036097">
    <property type="entry name" value="HisK_dim/P_sf"/>
</dbReference>
<comment type="subcellular location">
    <subcellularLocation>
        <location evidence="2">Cell membrane</location>
    </subcellularLocation>
</comment>
<dbReference type="SUPFAM" id="SSF47384">
    <property type="entry name" value="Homodimeric domain of signal transducing histidine kinase"/>
    <property type="match status" value="1"/>
</dbReference>
<evidence type="ECO:0000256" key="8">
    <source>
        <dbReference type="ARBA" id="ARBA00022989"/>
    </source>
</evidence>
<evidence type="ECO:0000256" key="9">
    <source>
        <dbReference type="ARBA" id="ARBA00023012"/>
    </source>
</evidence>
<sequence>MDQLIRLRQYVEALDSLPGTDGDEGPRSMQNDMLTSHGEGDEEVTRLTRSVARCMGRFEQALRRQRRFASDASHELRGPITGLRARLEEARLHPDQTRMDDLIEDTLSDVKRLESIITDMLMLSRFEATGSENGNGGRKVKAIDLAELVASEVARRPDRLANELRLEPGVIVMGARGELAQVLANLLDNAQRHADSTVTIGVRRDGDGAELIVSDDGDGIDAADRERIFKRFVRLDASRERDSGGTGLGLAICREIAHAHHGTLEVGGSAGGGARFVLRLPCARRDAH</sequence>
<evidence type="ECO:0000256" key="4">
    <source>
        <dbReference type="ARBA" id="ARBA00022553"/>
    </source>
</evidence>
<keyword evidence="6" id="KW-0812">Transmembrane</keyword>
<evidence type="ECO:0000256" key="1">
    <source>
        <dbReference type="ARBA" id="ARBA00000085"/>
    </source>
</evidence>
<keyword evidence="9" id="KW-0902">Two-component regulatory system</keyword>
<dbReference type="SMART" id="SM00388">
    <property type="entry name" value="HisKA"/>
    <property type="match status" value="1"/>
</dbReference>
<feature type="region of interest" description="Disordered" evidence="11">
    <location>
        <begin position="16"/>
        <end position="43"/>
    </location>
</feature>
<dbReference type="SMART" id="SM00387">
    <property type="entry name" value="HATPase_c"/>
    <property type="match status" value="1"/>
</dbReference>
<evidence type="ECO:0000256" key="3">
    <source>
        <dbReference type="ARBA" id="ARBA00012438"/>
    </source>
</evidence>
<evidence type="ECO:0000256" key="10">
    <source>
        <dbReference type="ARBA" id="ARBA00023136"/>
    </source>
</evidence>
<keyword evidence="5" id="KW-0808">Transferase</keyword>
<comment type="catalytic activity">
    <reaction evidence="1">
        <text>ATP + protein L-histidine = ADP + protein N-phospho-L-histidine.</text>
        <dbReference type="EC" id="2.7.13.3"/>
    </reaction>
</comment>
<evidence type="ECO:0000313" key="13">
    <source>
        <dbReference type="EMBL" id="MFC5754577.1"/>
    </source>
</evidence>
<dbReference type="Gene3D" id="1.10.287.130">
    <property type="match status" value="1"/>
</dbReference>
<reference evidence="14" key="1">
    <citation type="journal article" date="2019" name="Int. J. Syst. Evol. Microbiol.">
        <title>The Global Catalogue of Microorganisms (GCM) 10K type strain sequencing project: providing services to taxonomists for standard genome sequencing and annotation.</title>
        <authorList>
            <consortium name="The Broad Institute Genomics Platform"/>
            <consortium name="The Broad Institute Genome Sequencing Center for Infectious Disease"/>
            <person name="Wu L."/>
            <person name="Ma J."/>
        </authorList>
    </citation>
    <scope>NUCLEOTIDE SEQUENCE [LARGE SCALE GENOMIC DNA]</scope>
    <source>
        <strain evidence="14">KCTC 42087</strain>
    </source>
</reference>
<evidence type="ECO:0000256" key="11">
    <source>
        <dbReference type="SAM" id="MobiDB-lite"/>
    </source>
</evidence>
<dbReference type="SUPFAM" id="SSF55874">
    <property type="entry name" value="ATPase domain of HSP90 chaperone/DNA topoisomerase II/histidine kinase"/>
    <property type="match status" value="1"/>
</dbReference>